<dbReference type="SMART" id="SM00458">
    <property type="entry name" value="RICIN"/>
    <property type="match status" value="1"/>
</dbReference>
<dbReference type="OrthoDB" id="3373658at2"/>
<name>A0A1W2F0G0_KIBAR</name>
<dbReference type="SUPFAM" id="SSF50370">
    <property type="entry name" value="Ricin B-like lectins"/>
    <property type="match status" value="1"/>
</dbReference>
<dbReference type="AlphaFoldDB" id="A0A1W2F0G0"/>
<dbReference type="Gene3D" id="2.80.10.50">
    <property type="match status" value="2"/>
</dbReference>
<keyword evidence="3" id="KW-0430">Lectin</keyword>
<proteinExistence type="predicted"/>
<feature type="signal peptide" evidence="1">
    <location>
        <begin position="1"/>
        <end position="27"/>
    </location>
</feature>
<reference evidence="3 4" key="1">
    <citation type="submission" date="2017-04" db="EMBL/GenBank/DDBJ databases">
        <authorList>
            <person name="Afonso C.L."/>
            <person name="Miller P.J."/>
            <person name="Scott M.A."/>
            <person name="Spackman E."/>
            <person name="Goraichik I."/>
            <person name="Dimitrov K.M."/>
            <person name="Suarez D.L."/>
            <person name="Swayne D.E."/>
        </authorList>
    </citation>
    <scope>NUCLEOTIDE SEQUENCE [LARGE SCALE GENOMIC DNA]</scope>
    <source>
        <strain evidence="3 4">DSM 43828</strain>
    </source>
</reference>
<keyword evidence="1" id="KW-0732">Signal</keyword>
<dbReference type="PROSITE" id="PS50231">
    <property type="entry name" value="RICIN_B_LECTIN"/>
    <property type="match status" value="1"/>
</dbReference>
<dbReference type="InterPro" id="IPR035992">
    <property type="entry name" value="Ricin_B-like_lectins"/>
</dbReference>
<dbReference type="Proteomes" id="UP000192674">
    <property type="component" value="Unassembled WGS sequence"/>
</dbReference>
<organism evidence="3 4">
    <name type="scientific">Kibdelosporangium aridum</name>
    <dbReference type="NCBI Taxonomy" id="2030"/>
    <lineage>
        <taxon>Bacteria</taxon>
        <taxon>Bacillati</taxon>
        <taxon>Actinomycetota</taxon>
        <taxon>Actinomycetes</taxon>
        <taxon>Pseudonocardiales</taxon>
        <taxon>Pseudonocardiaceae</taxon>
        <taxon>Kibdelosporangium</taxon>
    </lineage>
</organism>
<protein>
    <submittedName>
        <fullName evidence="3">Ricin-type beta-trefoil lectin domain-containing protein</fullName>
    </submittedName>
</protein>
<feature type="domain" description="Ricin B lectin" evidence="2">
    <location>
        <begin position="30"/>
        <end position="162"/>
    </location>
</feature>
<keyword evidence="4" id="KW-1185">Reference proteome</keyword>
<dbReference type="CDD" id="cd00161">
    <property type="entry name" value="beta-trefoil_Ricin-like"/>
    <property type="match status" value="1"/>
</dbReference>
<dbReference type="RefSeq" id="WP_084429622.1">
    <property type="nucleotide sequence ID" value="NZ_FWXV01000004.1"/>
</dbReference>
<gene>
    <name evidence="3" type="ORF">SAMN05661093_05246</name>
</gene>
<evidence type="ECO:0000313" key="3">
    <source>
        <dbReference type="EMBL" id="SMD15322.1"/>
    </source>
</evidence>
<feature type="chain" id="PRO_5013139734" evidence="1">
    <location>
        <begin position="28"/>
        <end position="162"/>
    </location>
</feature>
<dbReference type="InterPro" id="IPR000772">
    <property type="entry name" value="Ricin_B_lectin"/>
</dbReference>
<dbReference type="GO" id="GO:0030246">
    <property type="term" value="F:carbohydrate binding"/>
    <property type="evidence" value="ECO:0007669"/>
    <property type="project" value="UniProtKB-KW"/>
</dbReference>
<sequence>MVKTRILVVFAAISALLFTALATPASAEVRYNVLIQNSYTRKCLDVRDWSKENLAPVVQFDCHGGANQQWTLNTQTGIVTNAHSGKCLEIIGWVTGNGAYAVQYDCHYGANQQWNINRSNGVMVNRHSQKFLFVLNNSTANLAHVGQWDYNTSGPAVHWNIG</sequence>
<evidence type="ECO:0000259" key="2">
    <source>
        <dbReference type="SMART" id="SM00458"/>
    </source>
</evidence>
<accession>A0A1W2F0G0</accession>
<evidence type="ECO:0000256" key="1">
    <source>
        <dbReference type="SAM" id="SignalP"/>
    </source>
</evidence>
<evidence type="ECO:0000313" key="4">
    <source>
        <dbReference type="Proteomes" id="UP000192674"/>
    </source>
</evidence>
<dbReference type="EMBL" id="FWXV01000004">
    <property type="protein sequence ID" value="SMD15322.1"/>
    <property type="molecule type" value="Genomic_DNA"/>
</dbReference>
<dbReference type="Pfam" id="PF00652">
    <property type="entry name" value="Ricin_B_lectin"/>
    <property type="match status" value="1"/>
</dbReference>